<evidence type="ECO:0000313" key="4">
    <source>
        <dbReference type="EMBL" id="KAK3376714.1"/>
    </source>
</evidence>
<name>A0AAE0KHP0_9PEZI</name>
<comment type="similarity">
    <text evidence="1">Belongs to the prokaryotic/mitochondrial release factor family.</text>
</comment>
<dbReference type="Pfam" id="PF00472">
    <property type="entry name" value="RF-1"/>
    <property type="match status" value="1"/>
</dbReference>
<reference evidence="4" key="2">
    <citation type="submission" date="2023-06" db="EMBL/GenBank/DDBJ databases">
        <authorList>
            <consortium name="Lawrence Berkeley National Laboratory"/>
            <person name="Haridas S."/>
            <person name="Hensen N."/>
            <person name="Bonometti L."/>
            <person name="Westerberg I."/>
            <person name="Brannstrom I.O."/>
            <person name="Guillou S."/>
            <person name="Cros-Aarteil S."/>
            <person name="Calhoun S."/>
            <person name="Kuo A."/>
            <person name="Mondo S."/>
            <person name="Pangilinan J."/>
            <person name="Riley R."/>
            <person name="Labutti K."/>
            <person name="Andreopoulos B."/>
            <person name="Lipzen A."/>
            <person name="Chen C."/>
            <person name="Yanf M."/>
            <person name="Daum C."/>
            <person name="Ng V."/>
            <person name="Clum A."/>
            <person name="Steindorff A."/>
            <person name="Ohm R."/>
            <person name="Martin F."/>
            <person name="Silar P."/>
            <person name="Natvig D."/>
            <person name="Lalanne C."/>
            <person name="Gautier V."/>
            <person name="Ament-Velasquez S.L."/>
            <person name="Kruys A."/>
            <person name="Hutchinson M.I."/>
            <person name="Powell A.J."/>
            <person name="Barry K."/>
            <person name="Miller A.N."/>
            <person name="Grigoriev I.V."/>
            <person name="Debuchy R."/>
            <person name="Gladieux P."/>
            <person name="Thoren M.H."/>
            <person name="Johannesson H."/>
        </authorList>
    </citation>
    <scope>NUCLEOTIDE SEQUENCE</scope>
    <source>
        <strain evidence="4">CBS 958.72</strain>
    </source>
</reference>
<feature type="compositionally biased region" description="Polar residues" evidence="2">
    <location>
        <begin position="63"/>
        <end position="72"/>
    </location>
</feature>
<dbReference type="GO" id="GO:0016150">
    <property type="term" value="F:translation release factor activity, codon nonspecific"/>
    <property type="evidence" value="ECO:0007669"/>
    <property type="project" value="TreeGrafter"/>
</dbReference>
<feature type="domain" description="Prokaryotic-type class I peptide chain release factors" evidence="3">
    <location>
        <begin position="66"/>
        <end position="189"/>
    </location>
</feature>
<comment type="caution">
    <text evidence="4">The sequence shown here is derived from an EMBL/GenBank/DDBJ whole genome shotgun (WGS) entry which is preliminary data.</text>
</comment>
<dbReference type="PANTHER" id="PTHR11075:SF54">
    <property type="entry name" value="LARGE RIBOSOMAL SUBUNIT PROTEIN ML62"/>
    <property type="match status" value="1"/>
</dbReference>
<proteinExistence type="inferred from homology"/>
<evidence type="ECO:0000313" key="5">
    <source>
        <dbReference type="Proteomes" id="UP001287356"/>
    </source>
</evidence>
<dbReference type="SUPFAM" id="SSF75620">
    <property type="entry name" value="Release factor"/>
    <property type="match status" value="1"/>
</dbReference>
<evidence type="ECO:0000256" key="1">
    <source>
        <dbReference type="ARBA" id="ARBA00010835"/>
    </source>
</evidence>
<dbReference type="Gene3D" id="3.30.160.20">
    <property type="match status" value="1"/>
</dbReference>
<dbReference type="PANTHER" id="PTHR11075">
    <property type="entry name" value="PEPTIDE CHAIN RELEASE FACTOR"/>
    <property type="match status" value="1"/>
</dbReference>
<dbReference type="GO" id="GO:0005762">
    <property type="term" value="C:mitochondrial large ribosomal subunit"/>
    <property type="evidence" value="ECO:0007669"/>
    <property type="project" value="TreeGrafter"/>
</dbReference>
<dbReference type="InterPro" id="IPR052104">
    <property type="entry name" value="Mito_Release_Factor_mL62"/>
</dbReference>
<feature type="region of interest" description="Disordered" evidence="2">
    <location>
        <begin position="63"/>
        <end position="87"/>
    </location>
</feature>
<reference evidence="4" key="1">
    <citation type="journal article" date="2023" name="Mol. Phylogenet. Evol.">
        <title>Genome-scale phylogeny and comparative genomics of the fungal order Sordariales.</title>
        <authorList>
            <person name="Hensen N."/>
            <person name="Bonometti L."/>
            <person name="Westerberg I."/>
            <person name="Brannstrom I.O."/>
            <person name="Guillou S."/>
            <person name="Cros-Aarteil S."/>
            <person name="Calhoun S."/>
            <person name="Haridas S."/>
            <person name="Kuo A."/>
            <person name="Mondo S."/>
            <person name="Pangilinan J."/>
            <person name="Riley R."/>
            <person name="LaButti K."/>
            <person name="Andreopoulos B."/>
            <person name="Lipzen A."/>
            <person name="Chen C."/>
            <person name="Yan M."/>
            <person name="Daum C."/>
            <person name="Ng V."/>
            <person name="Clum A."/>
            <person name="Steindorff A."/>
            <person name="Ohm R.A."/>
            <person name="Martin F."/>
            <person name="Silar P."/>
            <person name="Natvig D.O."/>
            <person name="Lalanne C."/>
            <person name="Gautier V."/>
            <person name="Ament-Velasquez S.L."/>
            <person name="Kruys A."/>
            <person name="Hutchinson M.I."/>
            <person name="Powell A.J."/>
            <person name="Barry K."/>
            <person name="Miller A.N."/>
            <person name="Grigoriev I.V."/>
            <person name="Debuchy R."/>
            <person name="Gladieux P."/>
            <person name="Hiltunen Thoren M."/>
            <person name="Johannesson H."/>
        </authorList>
    </citation>
    <scope>NUCLEOTIDE SEQUENCE</scope>
    <source>
        <strain evidence="4">CBS 958.72</strain>
    </source>
</reference>
<dbReference type="InterPro" id="IPR000352">
    <property type="entry name" value="Pep_chain_release_fac_I"/>
</dbReference>
<keyword evidence="5" id="KW-1185">Reference proteome</keyword>
<gene>
    <name evidence="4" type="ORF">B0T24DRAFT_226722</name>
</gene>
<evidence type="ECO:0000259" key="3">
    <source>
        <dbReference type="Pfam" id="PF00472"/>
    </source>
</evidence>
<dbReference type="Proteomes" id="UP001287356">
    <property type="component" value="Unassembled WGS sequence"/>
</dbReference>
<feature type="region of interest" description="Disordered" evidence="2">
    <location>
        <begin position="150"/>
        <end position="195"/>
    </location>
</feature>
<dbReference type="InterPro" id="IPR045853">
    <property type="entry name" value="Pep_chain_release_fac_I_sf"/>
</dbReference>
<dbReference type="AlphaFoldDB" id="A0AAE0KHP0"/>
<feature type="compositionally biased region" description="Basic and acidic residues" evidence="2">
    <location>
        <begin position="158"/>
        <end position="177"/>
    </location>
</feature>
<evidence type="ECO:0000256" key="2">
    <source>
        <dbReference type="SAM" id="MobiDB-lite"/>
    </source>
</evidence>
<accession>A0AAE0KHP0</accession>
<sequence length="195" mass="21991">MWRLYSLRPALGHVRAWPPSQSIGLTNIQRTVRHQAFDATFDQDELVDARKWHQTFQLGSLPKGSTSFSRSSGPGGQHVNKTETKATTTWPVSQLLPSLPKLLHDVVRSSKYYSKGSDSISIQAQTQRSRTANTDDNYAKLFEELQRLYKNTVPGESGPDKTRKYEALKKSANESRIKLKKNQASKKSSRKGEIS</sequence>
<feature type="compositionally biased region" description="Basic residues" evidence="2">
    <location>
        <begin position="178"/>
        <end position="189"/>
    </location>
</feature>
<dbReference type="EMBL" id="JAULSN010000003">
    <property type="protein sequence ID" value="KAK3376714.1"/>
    <property type="molecule type" value="Genomic_DNA"/>
</dbReference>
<organism evidence="4 5">
    <name type="scientific">Lasiosphaeria ovina</name>
    <dbReference type="NCBI Taxonomy" id="92902"/>
    <lineage>
        <taxon>Eukaryota</taxon>
        <taxon>Fungi</taxon>
        <taxon>Dikarya</taxon>
        <taxon>Ascomycota</taxon>
        <taxon>Pezizomycotina</taxon>
        <taxon>Sordariomycetes</taxon>
        <taxon>Sordariomycetidae</taxon>
        <taxon>Sordariales</taxon>
        <taxon>Lasiosphaeriaceae</taxon>
        <taxon>Lasiosphaeria</taxon>
    </lineage>
</organism>
<dbReference type="GO" id="GO:0004045">
    <property type="term" value="F:peptidyl-tRNA hydrolase activity"/>
    <property type="evidence" value="ECO:0007669"/>
    <property type="project" value="TreeGrafter"/>
</dbReference>
<dbReference type="GO" id="GO:0070126">
    <property type="term" value="P:mitochondrial translational termination"/>
    <property type="evidence" value="ECO:0007669"/>
    <property type="project" value="TreeGrafter"/>
</dbReference>
<protein>
    <recommendedName>
        <fullName evidence="3">Prokaryotic-type class I peptide chain release factors domain-containing protein</fullName>
    </recommendedName>
</protein>